<evidence type="ECO:0000313" key="1">
    <source>
        <dbReference type="EMBL" id="EEA91239.1"/>
    </source>
</evidence>
<dbReference type="STRING" id="445975.COLSTE_00583"/>
<name>B6G942_9ACTN</name>
<dbReference type="AlphaFoldDB" id="B6G942"/>
<keyword evidence="2" id="KW-1185">Reference proteome</keyword>
<sequence>MTIRAIPRAKRLPRAPNASIFIPFLRQPRARPGALGRERGFPPGFPS</sequence>
<proteinExistence type="predicted"/>
<organism evidence="1 2">
    <name type="scientific">Collinsella stercoris DSM 13279</name>
    <dbReference type="NCBI Taxonomy" id="445975"/>
    <lineage>
        <taxon>Bacteria</taxon>
        <taxon>Bacillati</taxon>
        <taxon>Actinomycetota</taxon>
        <taxon>Coriobacteriia</taxon>
        <taxon>Coriobacteriales</taxon>
        <taxon>Coriobacteriaceae</taxon>
        <taxon>Collinsella</taxon>
    </lineage>
</organism>
<dbReference type="HOGENOM" id="CLU_3166829_0_0_11"/>
<dbReference type="EMBL" id="ABXJ01000030">
    <property type="protein sequence ID" value="EEA91239.1"/>
    <property type="molecule type" value="Genomic_DNA"/>
</dbReference>
<gene>
    <name evidence="1" type="ORF">COLSTE_00583</name>
</gene>
<comment type="caution">
    <text evidence="1">The sequence shown here is derived from an EMBL/GenBank/DDBJ whole genome shotgun (WGS) entry which is preliminary data.</text>
</comment>
<evidence type="ECO:0000313" key="2">
    <source>
        <dbReference type="Proteomes" id="UP000003560"/>
    </source>
</evidence>
<protein>
    <submittedName>
        <fullName evidence="1">Uncharacterized protein</fullName>
    </submittedName>
</protein>
<dbReference type="Proteomes" id="UP000003560">
    <property type="component" value="Unassembled WGS sequence"/>
</dbReference>
<reference evidence="1 2" key="1">
    <citation type="submission" date="2008-10" db="EMBL/GenBank/DDBJ databases">
        <title>Draft genome sequence of Collinsella stercoris (DSM 13279).</title>
        <authorList>
            <person name="Sudarsanam P."/>
            <person name="Ley R."/>
            <person name="Guruge J."/>
            <person name="Turnbaugh P.J."/>
            <person name="Mahowald M."/>
            <person name="Liep D."/>
            <person name="Gordon J."/>
        </authorList>
    </citation>
    <scope>NUCLEOTIDE SEQUENCE [LARGE SCALE GENOMIC DNA]</scope>
    <source>
        <strain evidence="1 2">DSM 13279</strain>
    </source>
</reference>
<accession>B6G942</accession>
<reference evidence="1 2" key="2">
    <citation type="submission" date="2008-10" db="EMBL/GenBank/DDBJ databases">
        <authorList>
            <person name="Fulton L."/>
            <person name="Clifton S."/>
            <person name="Fulton B."/>
            <person name="Xu J."/>
            <person name="Minx P."/>
            <person name="Pepin K.H."/>
            <person name="Johnson M."/>
            <person name="Thiruvilangam P."/>
            <person name="Bhonagiri V."/>
            <person name="Nash W.E."/>
            <person name="Mardis E.R."/>
            <person name="Wilson R.K."/>
        </authorList>
    </citation>
    <scope>NUCLEOTIDE SEQUENCE [LARGE SCALE GENOMIC DNA]</scope>
    <source>
        <strain evidence="1 2">DSM 13279</strain>
    </source>
</reference>